<reference evidence="2" key="1">
    <citation type="journal article" date="2011" name="Stand. Genomic Sci.">
        <title>Genome sequence of the filamentous, gliding Thiothrix nivea neotype strain (JP2(T)).</title>
        <authorList>
            <person name="Lapidus A."/>
            <person name="Nolan M."/>
            <person name="Lucas S."/>
            <person name="Glavina Del Rio T."/>
            <person name="Tice H."/>
            <person name="Cheng J.F."/>
            <person name="Tapia R."/>
            <person name="Han C."/>
            <person name="Goodwin L."/>
            <person name="Pitluck S."/>
            <person name="Liolios K."/>
            <person name="Pagani I."/>
            <person name="Ivanova N."/>
            <person name="Huntemann M."/>
            <person name="Mavromatis K."/>
            <person name="Mikhailova N."/>
            <person name="Pati A."/>
            <person name="Chen A."/>
            <person name="Palaniappan K."/>
            <person name="Land M."/>
            <person name="Brambilla E.M."/>
            <person name="Rohde M."/>
            <person name="Abt B."/>
            <person name="Verbarg S."/>
            <person name="Goker M."/>
            <person name="Bristow J."/>
            <person name="Eisen J.A."/>
            <person name="Markowitz V."/>
            <person name="Hugenholtz P."/>
            <person name="Kyrpides N.C."/>
            <person name="Klenk H.P."/>
            <person name="Woyke T."/>
        </authorList>
    </citation>
    <scope>NUCLEOTIDE SEQUENCE [LARGE SCALE GENOMIC DNA]</scope>
    <source>
        <strain evidence="2">ATCC 35100 / DSM 5205 / JP2</strain>
    </source>
</reference>
<sequence length="338" mass="37547">MSKVNCKNSSRITFYIPGLFQPLGLWCKDFAFQPVAENLLRLSANAGVENLPVTGLENTLFHCAGHPADTELPFARYRYQLDFGALPRQPLMCADPVFLQSGIDQVLLHPELPLISPQELGELLALLNRHLAEDGLQLEAQHPQRWYLLGERVNDPTLRTTPLSQVLGQGIFQLLPQGNKRYWHCLLNEIQMLLHTSGIPAVNGLWLWGASSPFSLPPLQKGGQGGFLGPSVTAQTLSIATDTAHQPVSKWAECTFGSGEYQIILDDLLIPSVSDNPQAWQQAVDKLEKDWFAPALSTMKSGQFTVSLTACDGRIFYAEPASAWKFWQKRSAGWEQLI</sequence>
<organism evidence="1 2">
    <name type="scientific">Thiothrix nivea (strain ATCC 35100 / DSM 5205 / JP2)</name>
    <dbReference type="NCBI Taxonomy" id="870187"/>
    <lineage>
        <taxon>Bacteria</taxon>
        <taxon>Pseudomonadati</taxon>
        <taxon>Pseudomonadota</taxon>
        <taxon>Gammaproteobacteria</taxon>
        <taxon>Thiotrichales</taxon>
        <taxon>Thiotrichaceae</taxon>
        <taxon>Thiothrix</taxon>
    </lineage>
</organism>
<evidence type="ECO:0008006" key="3">
    <source>
        <dbReference type="Google" id="ProtNLM"/>
    </source>
</evidence>
<dbReference type="EMBL" id="JH651384">
    <property type="protein sequence ID" value="EIJ32763.1"/>
    <property type="molecule type" value="Genomic_DNA"/>
</dbReference>
<dbReference type="Proteomes" id="UP000005317">
    <property type="component" value="Unassembled WGS sequence"/>
</dbReference>
<dbReference type="AlphaFoldDB" id="A0A656H9K0"/>
<dbReference type="OrthoDB" id="5295974at2"/>
<accession>A0A656H9K0</accession>
<evidence type="ECO:0000313" key="2">
    <source>
        <dbReference type="Proteomes" id="UP000005317"/>
    </source>
</evidence>
<name>A0A656H9K0_THINJ</name>
<keyword evidence="2" id="KW-1185">Reference proteome</keyword>
<proteinExistence type="predicted"/>
<gene>
    <name evidence="1" type="ORF">Thini_0096</name>
</gene>
<dbReference type="RefSeq" id="WP_002706666.1">
    <property type="nucleotide sequence ID" value="NZ_JH651384.1"/>
</dbReference>
<protein>
    <recommendedName>
        <fullName evidence="3">Cofactor-independent phosphoglycerate mutase</fullName>
    </recommendedName>
</protein>
<evidence type="ECO:0000313" key="1">
    <source>
        <dbReference type="EMBL" id="EIJ32763.1"/>
    </source>
</evidence>